<accession>A0ABS9X5V1</accession>
<sequence>MMASAWFLDIYVVIIFLMVCQTGVGMLRGFIERIDSWYNAKKGTSLPFVGQAATAGTAVLASLFLAEIGLVDLILKGYVLFAWAYFLIYLLPLLIIGSRKIFLKNKSTIQKL</sequence>
<organism evidence="1 2">
    <name type="scientific">Colwellia maritima</name>
    <dbReference type="NCBI Taxonomy" id="2912588"/>
    <lineage>
        <taxon>Bacteria</taxon>
        <taxon>Pseudomonadati</taxon>
        <taxon>Pseudomonadota</taxon>
        <taxon>Gammaproteobacteria</taxon>
        <taxon>Alteromonadales</taxon>
        <taxon>Colwelliaceae</taxon>
        <taxon>Colwellia</taxon>
    </lineage>
</organism>
<reference evidence="1" key="1">
    <citation type="submission" date="2022-01" db="EMBL/GenBank/DDBJ databases">
        <title>Colwellia maritima, isolated from seawater.</title>
        <authorList>
            <person name="Kristyanto S."/>
            <person name="Jung J."/>
            <person name="Jeon C.O."/>
        </authorList>
    </citation>
    <scope>NUCLEOTIDE SEQUENCE</scope>
    <source>
        <strain evidence="1">MSW7</strain>
    </source>
</reference>
<dbReference type="Proteomes" id="UP001139646">
    <property type="component" value="Unassembled WGS sequence"/>
</dbReference>
<keyword evidence="2" id="KW-1185">Reference proteome</keyword>
<protein>
    <submittedName>
        <fullName evidence="1">Uncharacterized protein</fullName>
    </submittedName>
</protein>
<evidence type="ECO:0000313" key="2">
    <source>
        <dbReference type="Proteomes" id="UP001139646"/>
    </source>
</evidence>
<evidence type="ECO:0000313" key="1">
    <source>
        <dbReference type="EMBL" id="MCI2285601.1"/>
    </source>
</evidence>
<dbReference type="RefSeq" id="WP_242288474.1">
    <property type="nucleotide sequence ID" value="NZ_JAKKSL010000005.1"/>
</dbReference>
<gene>
    <name evidence="1" type="ORF">L3081_22215</name>
</gene>
<comment type="caution">
    <text evidence="1">The sequence shown here is derived from an EMBL/GenBank/DDBJ whole genome shotgun (WGS) entry which is preliminary data.</text>
</comment>
<proteinExistence type="predicted"/>
<dbReference type="EMBL" id="JAKKSL010000005">
    <property type="protein sequence ID" value="MCI2285601.1"/>
    <property type="molecule type" value="Genomic_DNA"/>
</dbReference>
<name>A0ABS9X5V1_9GAMM</name>